<name>A0AA35IUP7_SACMI</name>
<gene>
    <name evidence="3" type="primary">SMKI02G1570</name>
    <name evidence="3" type="ORF">SMKI_02G1570</name>
</gene>
<evidence type="ECO:0000256" key="1">
    <source>
        <dbReference type="SAM" id="MobiDB-lite"/>
    </source>
</evidence>
<organism evidence="3 4">
    <name type="scientific">Saccharomyces mikatae IFO 1815</name>
    <dbReference type="NCBI Taxonomy" id="226126"/>
    <lineage>
        <taxon>Eukaryota</taxon>
        <taxon>Fungi</taxon>
        <taxon>Dikarya</taxon>
        <taxon>Ascomycota</taxon>
        <taxon>Saccharomycotina</taxon>
        <taxon>Saccharomycetes</taxon>
        <taxon>Saccharomycetales</taxon>
        <taxon>Saccharomycetaceae</taxon>
        <taxon>Saccharomyces</taxon>
    </lineage>
</organism>
<evidence type="ECO:0000259" key="2">
    <source>
        <dbReference type="Pfam" id="PF08550"/>
    </source>
</evidence>
<dbReference type="GeneID" id="80916502"/>
<dbReference type="AlphaFoldDB" id="A0AA35IUP7"/>
<protein>
    <recommendedName>
        <fullName evidence="2">Nitrogen regulatory protein areA GATA-like domain-containing protein</fullName>
    </recommendedName>
</protein>
<dbReference type="Pfam" id="PF08550">
    <property type="entry name" value="GATA_AreA"/>
    <property type="match status" value="1"/>
</dbReference>
<dbReference type="InterPro" id="IPR013860">
    <property type="entry name" value="AreA_GATA"/>
</dbReference>
<evidence type="ECO:0000313" key="3">
    <source>
        <dbReference type="EMBL" id="CAI4037289.1"/>
    </source>
</evidence>
<feature type="region of interest" description="Disordered" evidence="1">
    <location>
        <begin position="312"/>
        <end position="336"/>
    </location>
</feature>
<dbReference type="EMBL" id="OX365758">
    <property type="protein sequence ID" value="CAI4037289.1"/>
    <property type="molecule type" value="Genomic_DNA"/>
</dbReference>
<keyword evidence="4" id="KW-1185">Reference proteome</keyword>
<dbReference type="RefSeq" id="XP_056080406.1">
    <property type="nucleotide sequence ID" value="XM_056222953.1"/>
</dbReference>
<accession>A0AA35IUP7</accession>
<feature type="domain" description="Nitrogen regulatory protein areA GATA-like" evidence="2">
    <location>
        <begin position="133"/>
        <end position="151"/>
    </location>
</feature>
<dbReference type="Proteomes" id="UP001161438">
    <property type="component" value="Chromosome 2"/>
</dbReference>
<sequence>MTLSNCESLDNLFYDPPEEEESNKFIEAVRILISRNDIVHPLAAASGTCCLRKVKSFNAKQWKINKKQKYVLPAVKKRKNFDFNEQRSLILNLNLWKFIKFINCNSKKTCNKNNTHVNKVVKNDNVSSLLEHKKMDNDQRLENLFWRSWFKAHKRKDIVGSQQARHIKFNDNVEQCVITDDHFIQRLPPARLNPVDNRRPCLQSGLNSHTDHAESRRVFYDYSRVYVANDAIAIAAAATAAATAIISSNNGDHQHKHDVRDVPRNILPPEGEPYLSSVLRVDSELKISNISHHSPAISPSTSSHSTFIFESETDTDTDSDIEIDSDIDTSTTDVLL</sequence>
<proteinExistence type="predicted"/>
<evidence type="ECO:0000313" key="4">
    <source>
        <dbReference type="Proteomes" id="UP001161438"/>
    </source>
</evidence>
<feature type="compositionally biased region" description="Acidic residues" evidence="1">
    <location>
        <begin position="312"/>
        <end position="327"/>
    </location>
</feature>
<reference evidence="3" key="1">
    <citation type="submission" date="2022-10" db="EMBL/GenBank/DDBJ databases">
        <authorList>
            <person name="Byrne P K."/>
        </authorList>
    </citation>
    <scope>NUCLEOTIDE SEQUENCE</scope>
    <source>
        <strain evidence="3">IFO1815</strain>
    </source>
</reference>